<keyword evidence="6" id="KW-1185">Reference proteome</keyword>
<dbReference type="SUPFAM" id="SSF50156">
    <property type="entry name" value="PDZ domain-like"/>
    <property type="match status" value="1"/>
</dbReference>
<dbReference type="Proteomes" id="UP000526501">
    <property type="component" value="Unassembled WGS sequence"/>
</dbReference>
<accession>A0A7X1B714</accession>
<dbReference type="GO" id="GO:0004252">
    <property type="term" value="F:serine-type endopeptidase activity"/>
    <property type="evidence" value="ECO:0007669"/>
    <property type="project" value="InterPro"/>
</dbReference>
<dbReference type="Pfam" id="PF13365">
    <property type="entry name" value="Trypsin_2"/>
    <property type="match status" value="1"/>
</dbReference>
<dbReference type="InterPro" id="IPR051201">
    <property type="entry name" value="Chloro_Bact_Ser_Proteases"/>
</dbReference>
<gene>
    <name evidence="5" type="ORF">H5P27_05865</name>
</gene>
<dbReference type="Gene3D" id="2.30.42.10">
    <property type="match status" value="1"/>
</dbReference>
<organism evidence="5 6">
    <name type="scientific">Pelagicoccus albus</name>
    <dbReference type="NCBI Taxonomy" id="415222"/>
    <lineage>
        <taxon>Bacteria</taxon>
        <taxon>Pseudomonadati</taxon>
        <taxon>Verrucomicrobiota</taxon>
        <taxon>Opitutia</taxon>
        <taxon>Puniceicoccales</taxon>
        <taxon>Pelagicoccaceae</taxon>
        <taxon>Pelagicoccus</taxon>
    </lineage>
</organism>
<dbReference type="PANTHER" id="PTHR43343">
    <property type="entry name" value="PEPTIDASE S12"/>
    <property type="match status" value="1"/>
</dbReference>
<evidence type="ECO:0000256" key="3">
    <source>
        <dbReference type="ARBA" id="ARBA00022801"/>
    </source>
</evidence>
<proteinExistence type="inferred from homology"/>
<dbReference type="Pfam" id="PF13180">
    <property type="entry name" value="PDZ_2"/>
    <property type="match status" value="1"/>
</dbReference>
<keyword evidence="2" id="KW-0645">Protease</keyword>
<dbReference type="PANTHER" id="PTHR43343:SF3">
    <property type="entry name" value="PROTEASE DO-LIKE 8, CHLOROPLASTIC"/>
    <property type="match status" value="1"/>
</dbReference>
<dbReference type="PROSITE" id="PS50106">
    <property type="entry name" value="PDZ"/>
    <property type="match status" value="1"/>
</dbReference>
<dbReference type="InterPro" id="IPR036034">
    <property type="entry name" value="PDZ_sf"/>
</dbReference>
<dbReference type="RefSeq" id="WP_185659439.1">
    <property type="nucleotide sequence ID" value="NZ_CAWPOO010000006.1"/>
</dbReference>
<dbReference type="EMBL" id="JACHVC010000006">
    <property type="protein sequence ID" value="MBC2605565.1"/>
    <property type="molecule type" value="Genomic_DNA"/>
</dbReference>
<dbReference type="Gene3D" id="2.40.10.10">
    <property type="entry name" value="Trypsin-like serine proteases"/>
    <property type="match status" value="2"/>
</dbReference>
<dbReference type="AlphaFoldDB" id="A0A7X1B714"/>
<evidence type="ECO:0000313" key="6">
    <source>
        <dbReference type="Proteomes" id="UP000526501"/>
    </source>
</evidence>
<evidence type="ECO:0000256" key="2">
    <source>
        <dbReference type="ARBA" id="ARBA00022670"/>
    </source>
</evidence>
<evidence type="ECO:0000313" key="5">
    <source>
        <dbReference type="EMBL" id="MBC2605565.1"/>
    </source>
</evidence>
<protein>
    <submittedName>
        <fullName evidence="5">Trypsin-like peptidase domain-containing protein</fullName>
    </submittedName>
</protein>
<dbReference type="GO" id="GO:0006508">
    <property type="term" value="P:proteolysis"/>
    <property type="evidence" value="ECO:0007669"/>
    <property type="project" value="UniProtKB-KW"/>
</dbReference>
<dbReference type="InterPro" id="IPR001940">
    <property type="entry name" value="Peptidase_S1C"/>
</dbReference>
<dbReference type="SMART" id="SM00228">
    <property type="entry name" value="PDZ"/>
    <property type="match status" value="1"/>
</dbReference>
<dbReference type="InterPro" id="IPR043504">
    <property type="entry name" value="Peptidase_S1_PA_chymotrypsin"/>
</dbReference>
<name>A0A7X1B714_9BACT</name>
<dbReference type="InterPro" id="IPR009003">
    <property type="entry name" value="Peptidase_S1_PA"/>
</dbReference>
<dbReference type="PRINTS" id="PR00834">
    <property type="entry name" value="PROTEASES2C"/>
</dbReference>
<evidence type="ECO:0000256" key="1">
    <source>
        <dbReference type="ARBA" id="ARBA00010541"/>
    </source>
</evidence>
<evidence type="ECO:0000259" key="4">
    <source>
        <dbReference type="PROSITE" id="PS50106"/>
    </source>
</evidence>
<reference evidence="5 6" key="1">
    <citation type="submission" date="2020-07" db="EMBL/GenBank/DDBJ databases">
        <authorList>
            <person name="Feng X."/>
        </authorList>
    </citation>
    <scope>NUCLEOTIDE SEQUENCE [LARGE SCALE GENOMIC DNA]</scope>
    <source>
        <strain evidence="5 6">JCM23202</strain>
    </source>
</reference>
<sequence>MSENRNPYRFVLPMLIFAAAVFTVTYVARLALGGDSGVVLQVETPAIPAAGELLPDERNTIAIFQKASPSVVFVYNIQSQFDPRTFNVSEVPQGSGSGFLWDKSGHIVTNFHVVANASRIAVTLIDGKTYEAEKIGEEPSKDLAVLKIDLLGTNVTPLGEVVADSSKVLVGQKSIAIGNPFGLDHTLTVGTISAMGRSMASIVKDVTIRDMIQTDAAINPGNSGGPLLNSHGELIGMNTLILRNSTGIGFAVPSNTISRIVSQIIEFGEPVRSGIGITVVSEGNLVQRLGLTGVMIRVVQPDSPAAQAGLRGMTISQAGRIVVGDIIQAIDGQPITNVDDLYHALDLKREGEVVNVVFYREGQQYSADIELVRIQ</sequence>
<feature type="domain" description="PDZ" evidence="4">
    <location>
        <begin position="264"/>
        <end position="362"/>
    </location>
</feature>
<comment type="similarity">
    <text evidence="1">Belongs to the peptidase S1C family.</text>
</comment>
<dbReference type="SUPFAM" id="SSF50494">
    <property type="entry name" value="Trypsin-like serine proteases"/>
    <property type="match status" value="1"/>
</dbReference>
<dbReference type="InterPro" id="IPR001478">
    <property type="entry name" value="PDZ"/>
</dbReference>
<keyword evidence="3" id="KW-0378">Hydrolase</keyword>
<comment type="caution">
    <text evidence="5">The sequence shown here is derived from an EMBL/GenBank/DDBJ whole genome shotgun (WGS) entry which is preliminary data.</text>
</comment>